<dbReference type="AlphaFoldDB" id="A0A3P1XAV9"/>
<name>A0A3P1XAV9_TANFO</name>
<comment type="caution">
    <text evidence="2">The sequence shown here is derived from an EMBL/GenBank/DDBJ whole genome shotgun (WGS) entry which is preliminary data.</text>
</comment>
<proteinExistence type="predicted"/>
<dbReference type="Gene3D" id="2.60.40.1080">
    <property type="match status" value="1"/>
</dbReference>
<dbReference type="EMBL" id="RQYS01000240">
    <property type="protein sequence ID" value="RRD54990.1"/>
    <property type="molecule type" value="Genomic_DNA"/>
</dbReference>
<dbReference type="Pfam" id="PF02368">
    <property type="entry name" value="Big_2"/>
    <property type="match status" value="1"/>
</dbReference>
<organism evidence="2 3">
    <name type="scientific">Tannerella forsythia</name>
    <name type="common">Bacteroides forsythus</name>
    <dbReference type="NCBI Taxonomy" id="28112"/>
    <lineage>
        <taxon>Bacteria</taxon>
        <taxon>Pseudomonadati</taxon>
        <taxon>Bacteroidota</taxon>
        <taxon>Bacteroidia</taxon>
        <taxon>Bacteroidales</taxon>
        <taxon>Tannerellaceae</taxon>
        <taxon>Tannerella</taxon>
    </lineage>
</organism>
<feature type="domain" description="BIG2" evidence="1">
    <location>
        <begin position="6"/>
        <end position="78"/>
    </location>
</feature>
<dbReference type="InterPro" id="IPR003343">
    <property type="entry name" value="Big_2"/>
</dbReference>
<feature type="non-terminal residue" evidence="2">
    <location>
        <position position="124"/>
    </location>
</feature>
<evidence type="ECO:0000313" key="2">
    <source>
        <dbReference type="EMBL" id="RRD54990.1"/>
    </source>
</evidence>
<reference evidence="2 3" key="1">
    <citation type="submission" date="2018-11" db="EMBL/GenBank/DDBJ databases">
        <title>Genomes From Bacteria Associated with the Canine Oral Cavity: a Test Case for Automated Genome-Based Taxonomic Assignment.</title>
        <authorList>
            <person name="Coil D.A."/>
            <person name="Jospin G."/>
            <person name="Darling A.E."/>
            <person name="Wallis C."/>
            <person name="Davis I.J."/>
            <person name="Harris S."/>
            <person name="Eisen J.A."/>
            <person name="Holcombe L.J."/>
            <person name="O'Flynn C."/>
        </authorList>
    </citation>
    <scope>NUCLEOTIDE SEQUENCE [LARGE SCALE GENOMIC DNA]</scope>
    <source>
        <strain evidence="2 3">OH2617_COT-023</strain>
    </source>
</reference>
<dbReference type="RefSeq" id="WP_185711615.1">
    <property type="nucleotide sequence ID" value="NZ_RQYS01000240.1"/>
</dbReference>
<feature type="non-terminal residue" evidence="2">
    <location>
        <position position="1"/>
    </location>
</feature>
<evidence type="ECO:0000259" key="1">
    <source>
        <dbReference type="Pfam" id="PF02368"/>
    </source>
</evidence>
<protein>
    <recommendedName>
        <fullName evidence="1">BIG2 domain-containing protein</fullName>
    </recommendedName>
</protein>
<dbReference type="SUPFAM" id="SSF49373">
    <property type="entry name" value="Invasin/intimin cell-adhesion fragments"/>
    <property type="match status" value="1"/>
</dbReference>
<dbReference type="InterPro" id="IPR008964">
    <property type="entry name" value="Invasin/intimin_cell_adhesion"/>
</dbReference>
<gene>
    <name evidence="2" type="ORF">EII40_14655</name>
</gene>
<dbReference type="Proteomes" id="UP000278609">
    <property type="component" value="Unassembled WGS sequence"/>
</dbReference>
<evidence type="ECO:0000313" key="3">
    <source>
        <dbReference type="Proteomes" id="UP000278609"/>
    </source>
</evidence>
<sequence length="124" mass="13135">PDVWPTSATLEYPALTLKVGQRLPIRATVLPANYNQGTPRWSFDKPGIASADPNGLSATLEGLTPGVTTLTFTIGNATASCVLTIVPKTQPEPDVWPTSATLEYPALTLKVGQRLPIRATVLPA</sequence>
<accession>A0A3P1XAV9</accession>